<proteinExistence type="predicted"/>
<dbReference type="GeneID" id="63183856"/>
<protein>
    <submittedName>
        <fullName evidence="1">Uncharacterized protein</fullName>
    </submittedName>
</protein>
<sequence>MHRVPAAEQFHQSVEPAIAVDITGRIGRFGRSSGGSAIASGHCSYSTFGGVTDRPQSDGEPTLEDAYTSICLAVAGFQTREADERWAARTSAATVGLPLSAATTVATGLVEN</sequence>
<dbReference type="RefSeq" id="WP_207268799.1">
    <property type="nucleotide sequence ID" value="NZ_CP071463.1"/>
</dbReference>
<gene>
    <name evidence="1" type="ORF">J0X27_08890</name>
</gene>
<dbReference type="Proteomes" id="UP000663191">
    <property type="component" value="Chromosome"/>
</dbReference>
<evidence type="ECO:0000313" key="2">
    <source>
        <dbReference type="Proteomes" id="UP000663191"/>
    </source>
</evidence>
<reference evidence="1 2" key="1">
    <citation type="journal article" date="2006" name="Int. J. Syst. Evol. Microbiol.">
        <title>Haloterrigena longa sp. nov. and Haloterrigena limicola sp. nov., extremely halophilic archaea isolated from a salt lake.</title>
        <authorList>
            <person name="Cui H.L."/>
            <person name="Tohty D."/>
            <person name="Zhou P.J."/>
            <person name="Liu S.J."/>
        </authorList>
    </citation>
    <scope>NUCLEOTIDE SEQUENCE [LARGE SCALE GENOMIC DNA]</scope>
    <source>
        <strain evidence="1 2">ABH32</strain>
    </source>
</reference>
<organism evidence="1 2">
    <name type="scientific">Natrinema longum</name>
    <dbReference type="NCBI Taxonomy" id="370324"/>
    <lineage>
        <taxon>Archaea</taxon>
        <taxon>Methanobacteriati</taxon>
        <taxon>Methanobacteriota</taxon>
        <taxon>Stenosarchaea group</taxon>
        <taxon>Halobacteria</taxon>
        <taxon>Halobacteriales</taxon>
        <taxon>Natrialbaceae</taxon>
        <taxon>Natrinema</taxon>
    </lineage>
</organism>
<dbReference type="EMBL" id="CP071463">
    <property type="protein sequence ID" value="QSW83601.1"/>
    <property type="molecule type" value="Genomic_DNA"/>
</dbReference>
<name>A0A8A2U2V8_9EURY</name>
<dbReference type="OrthoDB" id="232973at2157"/>
<accession>A0A8A2U2V8</accession>
<dbReference type="AlphaFoldDB" id="A0A8A2U2V8"/>
<dbReference type="KEGG" id="hlo:J0X27_08890"/>
<keyword evidence="2" id="KW-1185">Reference proteome</keyword>
<evidence type="ECO:0000313" key="1">
    <source>
        <dbReference type="EMBL" id="QSW83601.1"/>
    </source>
</evidence>